<reference evidence="2 3" key="1">
    <citation type="journal article" date="2019" name="G3 (Bethesda)">
        <title>Sequencing of a Wild Apple (Malus baccata) Genome Unravels the Differences Between Cultivated and Wild Apple Species Regarding Disease Resistance and Cold Tolerance.</title>
        <authorList>
            <person name="Chen X."/>
        </authorList>
    </citation>
    <scope>NUCLEOTIDE SEQUENCE [LARGE SCALE GENOMIC DNA]</scope>
    <source>
        <strain evidence="3">cv. Shandingzi</strain>
        <tissue evidence="2">Leaves</tissue>
    </source>
</reference>
<keyword evidence="1" id="KW-0472">Membrane</keyword>
<feature type="transmembrane region" description="Helical" evidence="1">
    <location>
        <begin position="138"/>
        <end position="158"/>
    </location>
</feature>
<evidence type="ECO:0000313" key="2">
    <source>
        <dbReference type="EMBL" id="TQE07073.1"/>
    </source>
</evidence>
<evidence type="ECO:0000256" key="1">
    <source>
        <dbReference type="SAM" id="Phobius"/>
    </source>
</evidence>
<proteinExistence type="predicted"/>
<comment type="caution">
    <text evidence="2">The sequence shown here is derived from an EMBL/GenBank/DDBJ whole genome shotgun (WGS) entry which is preliminary data.</text>
</comment>
<keyword evidence="3" id="KW-1185">Reference proteome</keyword>
<keyword evidence="1" id="KW-0812">Transmembrane</keyword>
<dbReference type="AlphaFoldDB" id="A0A540N929"/>
<feature type="transmembrane region" description="Helical" evidence="1">
    <location>
        <begin position="65"/>
        <end position="89"/>
    </location>
</feature>
<dbReference type="Proteomes" id="UP000315295">
    <property type="component" value="Unassembled WGS sequence"/>
</dbReference>
<sequence>MPIYNVMYFSNNQQQLLVYVNVAAPLTNHRHAHRNNILAFAISTILTLVQLRYPQQDLFQTNPTLTMITMSSVIAYCFAFTLIELLLLFTSRDTPDTPTRSTSTYDVTICWCRTAMMVSGSISVASLLWLLLFHHLHSWGPVMYLILYLTFPVVLHLARKVVLPMGNLLFVRGQGPRTSRLLPVTTMNLSLRYSERPTTRLF</sequence>
<keyword evidence="1" id="KW-1133">Transmembrane helix</keyword>
<evidence type="ECO:0000313" key="3">
    <source>
        <dbReference type="Proteomes" id="UP000315295"/>
    </source>
</evidence>
<dbReference type="EMBL" id="VIEB01000092">
    <property type="protein sequence ID" value="TQE07073.1"/>
    <property type="molecule type" value="Genomic_DNA"/>
</dbReference>
<protein>
    <submittedName>
        <fullName evidence="2">Uncharacterized protein</fullName>
    </submittedName>
</protein>
<gene>
    <name evidence="2" type="ORF">C1H46_007341</name>
</gene>
<name>A0A540N929_MALBA</name>
<organism evidence="2 3">
    <name type="scientific">Malus baccata</name>
    <name type="common">Siberian crab apple</name>
    <name type="synonym">Pyrus baccata</name>
    <dbReference type="NCBI Taxonomy" id="106549"/>
    <lineage>
        <taxon>Eukaryota</taxon>
        <taxon>Viridiplantae</taxon>
        <taxon>Streptophyta</taxon>
        <taxon>Embryophyta</taxon>
        <taxon>Tracheophyta</taxon>
        <taxon>Spermatophyta</taxon>
        <taxon>Magnoliopsida</taxon>
        <taxon>eudicotyledons</taxon>
        <taxon>Gunneridae</taxon>
        <taxon>Pentapetalae</taxon>
        <taxon>rosids</taxon>
        <taxon>fabids</taxon>
        <taxon>Rosales</taxon>
        <taxon>Rosaceae</taxon>
        <taxon>Amygdaloideae</taxon>
        <taxon>Maleae</taxon>
        <taxon>Malus</taxon>
    </lineage>
</organism>
<accession>A0A540N929</accession>
<feature type="transmembrane region" description="Helical" evidence="1">
    <location>
        <begin position="37"/>
        <end position="53"/>
    </location>
</feature>
<feature type="transmembrane region" description="Helical" evidence="1">
    <location>
        <begin position="110"/>
        <end position="132"/>
    </location>
</feature>